<evidence type="ECO:0000313" key="2">
    <source>
        <dbReference type="Proteomes" id="UP001589867"/>
    </source>
</evidence>
<dbReference type="Proteomes" id="UP001589867">
    <property type="component" value="Unassembled WGS sequence"/>
</dbReference>
<reference evidence="1 2" key="1">
    <citation type="submission" date="2024-09" db="EMBL/GenBank/DDBJ databases">
        <authorList>
            <person name="Sun Q."/>
            <person name="Mori K."/>
        </authorList>
    </citation>
    <scope>NUCLEOTIDE SEQUENCE [LARGE SCALE GENOMIC DNA]</scope>
    <source>
        <strain evidence="1 2">TBRC 3947</strain>
    </source>
</reference>
<dbReference type="RefSeq" id="WP_377243481.1">
    <property type="nucleotide sequence ID" value="NZ_JBHLUH010000002.1"/>
</dbReference>
<dbReference type="InterPro" id="IPR014082">
    <property type="entry name" value="CRISPR-assoc_prot_Cas02710"/>
</dbReference>
<organism evidence="1 2">
    <name type="scientific">Phytohabitans kaempferiae</name>
    <dbReference type="NCBI Taxonomy" id="1620943"/>
    <lineage>
        <taxon>Bacteria</taxon>
        <taxon>Bacillati</taxon>
        <taxon>Actinomycetota</taxon>
        <taxon>Actinomycetes</taxon>
        <taxon>Micromonosporales</taxon>
        <taxon>Micromonosporaceae</taxon>
    </lineage>
</organism>
<dbReference type="Pfam" id="PF09670">
    <property type="entry name" value="Cas_Cas02710"/>
    <property type="match status" value="1"/>
</dbReference>
<protein>
    <submittedName>
        <fullName evidence="1">TIGR02710 family CRISPR-associated CARF protein</fullName>
    </submittedName>
</protein>
<keyword evidence="2" id="KW-1185">Reference proteome</keyword>
<proteinExistence type="predicted"/>
<name>A0ABV6LUM7_9ACTN</name>
<gene>
    <name evidence="1" type="ORF">ACFFIA_00395</name>
</gene>
<comment type="caution">
    <text evidence="1">The sequence shown here is derived from an EMBL/GenBank/DDBJ whole genome shotgun (WGS) entry which is preliminary data.</text>
</comment>
<dbReference type="EMBL" id="JBHLUH010000002">
    <property type="protein sequence ID" value="MFC0526125.1"/>
    <property type="molecule type" value="Genomic_DNA"/>
</dbReference>
<dbReference type="NCBIfam" id="TIGR02710">
    <property type="entry name" value="TIGR02710 family CRISPR-associated CARF protein"/>
    <property type="match status" value="1"/>
</dbReference>
<evidence type="ECO:0000313" key="1">
    <source>
        <dbReference type="EMBL" id="MFC0526125.1"/>
    </source>
</evidence>
<accession>A0ABV6LUM7</accession>
<sequence>MILIVSRDARSSIDAIYNWVTKPIGPLRPQDVEHYSIDPIDPIEIYRIVKLELDRLDSMTGGRPYAIIDITGGRKVMSAAAAMAAWQLKLDLSYVEGEYDPDTRQTTPGSDRMIVLNDPNTLFGEQELARALELFRAGSFEAARRRYDEICDSIEVPGRARFMRALSEMYRAWCDLDLRALPAAAIAVRGALGHARRDLTTTHLAVLTGQLDFVQRLIDGDRNAKLLCFYVLGLHYQELDRHDFATLLFYRTIEGCLTARLTQRYPRLNPDRFDWAFLDDPAGARQRYAALTRRLGRRGGTPTPNRLALMTSAVLLAAEGDEMVARCALADVQGLTRLQELARKRNKSVLAHGFEAVSGEQASALHKQATDLLRAYWDLHGDGDGVDSLYKRLRFVRPDR</sequence>